<dbReference type="NCBIfam" id="NF037965">
    <property type="entry name" value="HetZ_rel_2"/>
    <property type="match status" value="1"/>
</dbReference>
<dbReference type="AlphaFoldDB" id="A0A926VJI5"/>
<sequence length="376" mass="43630">MQIAENLADSWRSRLQVDCPNYDSATYESIVSWLLGKDLERYETLTPAQLIIAEQAMDYRYRILRHRYLEVGPERAYRNLISRLGSLVMLRNKIKTWVALSRDRQRAVVDVLQEVIQELLNSDRYLQEQIGWIAQSTSDSRLRNALLLASTEEYCLRPIRNQPLLLYRFVNYLRRSGRGGITQVPTGDLVRLVSEEVMPDDAENPVSLLDAQAIALHQEKQALEEKMAARSAVKQEFEHYLTQNLGQVATDWLKLYLQGRSQEEIARALNKPIKEIYRLREKISYHAIRVFGLKVEPELVANWLETSLQEHRLGLTPTQWQEYKESLTDEQRRLLDKLATGKTLEAIAQDLNLKTNQVMGEWSKLYLAAQEKRSAS</sequence>
<comment type="caution">
    <text evidence="1">The sequence shown here is derived from an EMBL/GenBank/DDBJ whole genome shotgun (WGS) entry which is preliminary data.</text>
</comment>
<accession>A0A926VJI5</accession>
<evidence type="ECO:0000313" key="1">
    <source>
        <dbReference type="EMBL" id="MBD2183882.1"/>
    </source>
</evidence>
<gene>
    <name evidence="1" type="ORF">H6G03_22915</name>
</gene>
<name>A0A926VJI5_9CYAN</name>
<organism evidence="1 2">
    <name type="scientific">Aerosakkonema funiforme FACHB-1375</name>
    <dbReference type="NCBI Taxonomy" id="2949571"/>
    <lineage>
        <taxon>Bacteria</taxon>
        <taxon>Bacillati</taxon>
        <taxon>Cyanobacteriota</taxon>
        <taxon>Cyanophyceae</taxon>
        <taxon>Oscillatoriophycideae</taxon>
        <taxon>Aerosakkonematales</taxon>
        <taxon>Aerosakkonemataceae</taxon>
        <taxon>Aerosakkonema</taxon>
    </lineage>
</organism>
<reference evidence="1" key="2">
    <citation type="submission" date="2020-08" db="EMBL/GenBank/DDBJ databases">
        <authorList>
            <person name="Chen M."/>
            <person name="Teng W."/>
            <person name="Zhao L."/>
            <person name="Hu C."/>
            <person name="Zhou Y."/>
            <person name="Han B."/>
            <person name="Song L."/>
            <person name="Shu W."/>
        </authorList>
    </citation>
    <scope>NUCLEOTIDE SEQUENCE</scope>
    <source>
        <strain evidence="1">FACHB-1375</strain>
    </source>
</reference>
<dbReference type="EMBL" id="JACJPW010000066">
    <property type="protein sequence ID" value="MBD2183882.1"/>
    <property type="molecule type" value="Genomic_DNA"/>
</dbReference>
<evidence type="ECO:0000313" key="2">
    <source>
        <dbReference type="Proteomes" id="UP000641646"/>
    </source>
</evidence>
<dbReference type="InterPro" id="IPR048033">
    <property type="entry name" value="HetZ-rel_2"/>
</dbReference>
<keyword evidence="2" id="KW-1185">Reference proteome</keyword>
<dbReference type="RefSeq" id="WP_190469147.1">
    <property type="nucleotide sequence ID" value="NZ_JACJPW010000066.1"/>
</dbReference>
<proteinExistence type="predicted"/>
<reference evidence="1" key="1">
    <citation type="journal article" date="2015" name="ISME J.">
        <title>Draft Genome Sequence of Streptomyces incarnatus NRRL8089, which Produces the Nucleoside Antibiotic Sinefungin.</title>
        <authorList>
            <person name="Oshima K."/>
            <person name="Hattori M."/>
            <person name="Shimizu H."/>
            <person name="Fukuda K."/>
            <person name="Nemoto M."/>
            <person name="Inagaki K."/>
            <person name="Tamura T."/>
        </authorList>
    </citation>
    <scope>NUCLEOTIDE SEQUENCE</scope>
    <source>
        <strain evidence="1">FACHB-1375</strain>
    </source>
</reference>
<dbReference type="Proteomes" id="UP000641646">
    <property type="component" value="Unassembled WGS sequence"/>
</dbReference>
<protein>
    <submittedName>
        <fullName evidence="1">HetZ-related protein 2</fullName>
    </submittedName>
</protein>